<dbReference type="SUPFAM" id="SSF56801">
    <property type="entry name" value="Acetyl-CoA synthetase-like"/>
    <property type="match status" value="2"/>
</dbReference>
<dbReference type="EMBL" id="JAVFKD010000001">
    <property type="protein sequence ID" value="KAK5999215.1"/>
    <property type="molecule type" value="Genomic_DNA"/>
</dbReference>
<dbReference type="CDD" id="cd05918">
    <property type="entry name" value="A_NRPS_SidN3_like"/>
    <property type="match status" value="2"/>
</dbReference>
<feature type="region of interest" description="Disordered" evidence="4">
    <location>
        <begin position="89"/>
        <end position="112"/>
    </location>
</feature>
<evidence type="ECO:0000259" key="5">
    <source>
        <dbReference type="PROSITE" id="PS50075"/>
    </source>
</evidence>
<evidence type="ECO:0000256" key="3">
    <source>
        <dbReference type="ARBA" id="ARBA00022598"/>
    </source>
</evidence>
<dbReference type="Gene3D" id="3.30.559.30">
    <property type="entry name" value="Nonribosomal peptide synthetase, condensation domain"/>
    <property type="match status" value="4"/>
</dbReference>
<protein>
    <submittedName>
        <fullName evidence="6">Nonribosomal peptide synthase atnA</fullName>
    </submittedName>
</protein>
<dbReference type="Pfam" id="PF00501">
    <property type="entry name" value="AMP-binding"/>
    <property type="match status" value="2"/>
</dbReference>
<proteinExistence type="predicted"/>
<dbReference type="Gene3D" id="3.40.50.12780">
    <property type="entry name" value="N-terminal domain of ligase-like"/>
    <property type="match status" value="2"/>
</dbReference>
<dbReference type="Proteomes" id="UP001338125">
    <property type="component" value="Unassembled WGS sequence"/>
</dbReference>
<dbReference type="InterPro" id="IPR001242">
    <property type="entry name" value="Condensation_dom"/>
</dbReference>
<dbReference type="InterPro" id="IPR020845">
    <property type="entry name" value="AMP-binding_CS"/>
</dbReference>
<organism evidence="6 7">
    <name type="scientific">Cladobotryum mycophilum</name>
    <dbReference type="NCBI Taxonomy" id="491253"/>
    <lineage>
        <taxon>Eukaryota</taxon>
        <taxon>Fungi</taxon>
        <taxon>Dikarya</taxon>
        <taxon>Ascomycota</taxon>
        <taxon>Pezizomycotina</taxon>
        <taxon>Sordariomycetes</taxon>
        <taxon>Hypocreomycetidae</taxon>
        <taxon>Hypocreales</taxon>
        <taxon>Hypocreaceae</taxon>
        <taxon>Cladobotryum</taxon>
    </lineage>
</organism>
<dbReference type="PANTHER" id="PTHR45527:SF12">
    <property type="entry name" value="NONRIBOSOMAL PEPTIDE SYNTHETASE IVOA"/>
    <property type="match status" value="1"/>
</dbReference>
<dbReference type="NCBIfam" id="TIGR01733">
    <property type="entry name" value="AA-adenyl-dom"/>
    <property type="match status" value="2"/>
</dbReference>
<keyword evidence="1" id="KW-0596">Phosphopantetheine</keyword>
<keyword evidence="3" id="KW-0436">Ligase</keyword>
<keyword evidence="7" id="KW-1185">Reference proteome</keyword>
<feature type="domain" description="Carrier" evidence="5">
    <location>
        <begin position="1184"/>
        <end position="1260"/>
    </location>
</feature>
<sequence>MAQNLDRSKPSTLTQTTSFRRPETIPMEGNGSKKRKASLIMSREEKDLPVAEYKDQVMSENQRIKSIPGVANSRLRLTIEPSWDDIESWSSITESDGPIRTPETDQDESSEKERLMQTLWAQVLQINPDDVERYDDFFNLGGNATTALRLSRIASGNGLFFSVRDVFQNSQLHTLSALACDSITPPAIPPFSLLGSSIKCEEIHAQAAQLCHVQESHVVDIFPCTPLQEGMLALTQTQPGSYVEQHVFEIDSKVSIKKLCRAWDFVVATNPIMRTRIISLPNHGIMQVVLEEGVKWIFDTDLEKYQHQRDEDAHHMSLGTPLMRFAIIDGDTGGRRYFIWELHHALYDGWSMSLLIKEAMHAYYNDVGQALESMACFVKFVQDRDETASKSFWRAQLADTKGLHFPLSKAAVSRSSQSDAQMNFNVSGLGWGHSDFTPATIVKAAWAVVVACRVKSDEAIYGMTVAGRQAEVPGIERIAGPTIATVPIRVSLNWDHRVNQLLDSVQRQSIDMIPFEQTGLQRIRRMGEAAATACDFGSLLVVQPASVNQRPSDRPFLSEPRDGDCRTQQRDLGTYAIEVECHLGTDDALVNIAFDSSVVPQREMERIARNFEHVLRQVADQAQGQETLASLVASSQATIAGINDILTWNARVPEPVEECLHTLIGQRVREHPDAPAIQAWDGDLTYQQLDELSTKLARHLVGRGVAGTLVPVLFEKSLWMPVAVLAVMKAGGALVALEIKQPEERLRAIVSQTNPSVLLSSEQNVTLARRLVKQGVVIVGRSHHPGSASQTDYDSDLPVVTPASLLYVIFTSGSTGTPKGVLISHRNLCSAIAHQRDALSYRRHSRVFDFASCAFDVGWSNLFNTLTAGACLCIPSTSERENDLAGCLVKYNVTLMDLTPSLARAIGPDALSGLETVILGGEAALPSDASSVSDKTHIINAYGPAECTPTALLATLDPASVCIGRGAGACTWVVEADGPALLAPIGAVGELWLEGPIVGEGYLNDPEKTAAAFIEDPAWLLRATGRRGRVYRTGDLVRYNKDGTLVFVGRKDTQVKLRGQRVELGEVESCIGRFIKSANVQVVAEAIQPTGVNNPILVAFITLHNAGITTEDAHSIAVRSVTDRLGDSLREAVPSYMIPAAYLPIQRLPATATGKTDRRQLRDIGASMWLQYRSSCEKKNASIQPLNETEKIVQSAWMSVLNLSAEEASIDATFASLGGDSISAMQLVSQCRLHNLFFTVRDIFETKTIRKLSACCQPASCGRNKLLEDAEKQESEDADGVFDLTPIQDWFFDTYPDGLNHYNQSFLLHLSSKVSPATLNRAIQALVGRHAMLRARFGKDSDSGRWRQMIVEDNAESFVFAEHSLAHPDEVNEAAQWRQENLDIRNGPVFACDLFNLADGGQVVLLSAHHLVIDLVSWRLVWNDVEEYIKFGELRSQKTLSFRTWSALQASMGRNLSPLTVLPYPIPEPQVGFWGSSVEDTAFGQCDVTEVSFSTEVTKLLFGKCNDSLRTEGLDLILGAMFHSFLHTFPSRPLPAIWLEGHGREQLDDIQVDVSGTVGWFTTLHPLAVSIGLDDPITNVIRLVKDMRRKVPGKGLPFYACRYLSESGREAFQAYDVYEIVLNFTGRFQQLEREDGLLKSSQGMTDADFKICEISQSARRGFIIEIEASVADGQLGISFTCPKGIRHRDQINQWIHSFSEDVKSIALGLADAPIHFTLSDLPLLPLSYRGLDVLLQEQLPKLGIQSDAILDIYPCTPLQDGMLLSSAKGAASYATLTIWRCKSADGDTAGVSPSQLETAWKKVASRHTILSSIFALHPDGNGFVQIVLDRPPIRVTHIAAGRDDPTKVLSRLEQPVFAANEPEHALTICQSQTGEVACRLDMSHTLNDAHSTNILLQEFAAVYEDVVLPTAPAFADMIRFINSTPRSQTLASWTSLLDGLKPCEFPISPLASRQGIQATFGEVSHPTNFKVSITDFCRKAEIMPSAFLQVAWAMVLSHFTGMHEVCFGYLVSGRDAMVDKVDALVGPLANLLVSRVKLQAPARQVLEAISETSKRHMSIQHASLAEIQHELGLSGQRLFNTSLSIRQANNDEAERAEGLSFDILNGEDSHEYDLKFSAFISGNATEIAVEFREPYVSRQMAHEACDILNKAIEYLLATDMGVKIEGQAESSLNNCVRAHNEESLMGGFFKRVVGMEVTAASSFWKAQYTGIQGFHFPTPKRTTHQPEPKYDDVRSRIEGLDWSHGDLTADAMIRAAWSIMTARILGSDESIFGAVIPDGQASIVLPIRVVVDWESSIGRMVHDAQRQIDEMAPFQRMGLGRIRRLNDEAALGCNFQTLLVTCPPGEGKFDAEDNECFSACVLVVKVRPETTAAHVNIKFDTHVIDQSRALRIAHQFKHVLCQLLDVNRRQEKLRDVTVASQQDLDNIWTWNATVPEPIEGCIHDLIIQQANQRPQAPAINAWDGNLTYSQLHELSSKLANQLVNKGVGVGSIVPLCFEKSMWMPVAALAVMKAGAASVAIDTSLPEERIRTITTQVFAGVEKPKVLLSSVSNDTPARRLEADEVIIVGLDQLTGLIYEQTPKLPVVSPSDMLYTVFTSGSTGRPKGVMITHQNFYSAISYQRDALGINSSSRVLDFASYAFDVVWLNLLKTLTAGGCLCIPSAAEREDNLGGCLEKYKVTVVDLTPTVARIIEPKSALSNLSTLILGGEAVAPSDSDLAGEKTRVAVAYGPAECTPTSAILDFAQSREVGIGRGVGMCTWVVDVENSEALTPLGAVGELWLEGPLVGQGYLHEPEKTAAAFVQDPTWLTNGAPGGKRPGRRGWVYRTGDLVQYREDGSLIFVGRKDTQIKIRGQRVELGDIEHHARRAIETTEAGTTANVQVVAETIHPQGMADKILVVFVALESSDCSMMPSERYDEAVGEATAGVTEQLAKLLPTYMLPSIYIPIRAVPMSATGKIDRRRLHDIGSSLTAKDITTLSRAGNKGQTPQTDAERDMQALWAEVLKKTQKASARMIASLELAAIPLEPCNLSAWHVTRASR</sequence>
<dbReference type="InterPro" id="IPR036736">
    <property type="entry name" value="ACP-like_sf"/>
</dbReference>
<dbReference type="PANTHER" id="PTHR45527">
    <property type="entry name" value="NONRIBOSOMAL PEPTIDE SYNTHETASE"/>
    <property type="match status" value="1"/>
</dbReference>
<comment type="caution">
    <text evidence="6">The sequence shown here is derived from an EMBL/GenBank/DDBJ whole genome shotgun (WGS) entry which is preliminary data.</text>
</comment>
<dbReference type="CDD" id="cd19545">
    <property type="entry name" value="FUM14_C_NRPS-like"/>
    <property type="match status" value="1"/>
</dbReference>
<dbReference type="CDD" id="cd19542">
    <property type="entry name" value="CT_NRPS-like"/>
    <property type="match status" value="1"/>
</dbReference>
<dbReference type="InterPro" id="IPR045851">
    <property type="entry name" value="AMP-bd_C_sf"/>
</dbReference>
<dbReference type="Gene3D" id="3.30.300.30">
    <property type="match status" value="2"/>
</dbReference>
<dbReference type="InterPro" id="IPR010071">
    <property type="entry name" value="AA_adenyl_dom"/>
</dbReference>
<dbReference type="SUPFAM" id="SSF52777">
    <property type="entry name" value="CoA-dependent acyltransferases"/>
    <property type="match status" value="7"/>
</dbReference>
<dbReference type="InterPro" id="IPR000873">
    <property type="entry name" value="AMP-dep_synth/lig_dom"/>
</dbReference>
<gene>
    <name evidence="6" type="ORF">PT974_01606</name>
</gene>
<evidence type="ECO:0000256" key="2">
    <source>
        <dbReference type="ARBA" id="ARBA00022553"/>
    </source>
</evidence>
<dbReference type="SUPFAM" id="SSF47336">
    <property type="entry name" value="ACP-like"/>
    <property type="match status" value="2"/>
</dbReference>
<dbReference type="Pfam" id="PF00668">
    <property type="entry name" value="Condensation"/>
    <property type="match status" value="4"/>
</dbReference>
<reference evidence="6 7" key="1">
    <citation type="submission" date="2024-01" db="EMBL/GenBank/DDBJ databases">
        <title>Complete genome of Cladobotryum mycophilum ATHUM6906.</title>
        <authorList>
            <person name="Christinaki A.C."/>
            <person name="Myridakis A.I."/>
            <person name="Kouvelis V.N."/>
        </authorList>
    </citation>
    <scope>NUCLEOTIDE SEQUENCE [LARGE SCALE GENOMIC DNA]</scope>
    <source>
        <strain evidence="6 7">ATHUM6906</strain>
    </source>
</reference>
<evidence type="ECO:0000313" key="7">
    <source>
        <dbReference type="Proteomes" id="UP001338125"/>
    </source>
</evidence>
<dbReference type="PROSITE" id="PS00455">
    <property type="entry name" value="AMP_BINDING"/>
    <property type="match status" value="1"/>
</dbReference>
<dbReference type="InterPro" id="IPR023213">
    <property type="entry name" value="CAT-like_dom_sf"/>
</dbReference>
<evidence type="ECO:0000256" key="1">
    <source>
        <dbReference type="ARBA" id="ARBA00022450"/>
    </source>
</evidence>
<dbReference type="PROSITE" id="PS50075">
    <property type="entry name" value="CARRIER"/>
    <property type="match status" value="1"/>
</dbReference>
<feature type="compositionally biased region" description="Polar residues" evidence="4">
    <location>
        <begin position="1"/>
        <end position="19"/>
    </location>
</feature>
<dbReference type="Gene3D" id="3.30.559.10">
    <property type="entry name" value="Chloramphenicol acetyltransferase-like domain"/>
    <property type="match status" value="3"/>
</dbReference>
<dbReference type="CDD" id="cd19534">
    <property type="entry name" value="E_NRPS"/>
    <property type="match status" value="1"/>
</dbReference>
<dbReference type="Gene3D" id="1.10.1200.10">
    <property type="entry name" value="ACP-like"/>
    <property type="match status" value="2"/>
</dbReference>
<feature type="region of interest" description="Disordered" evidence="4">
    <location>
        <begin position="1"/>
        <end position="43"/>
    </location>
</feature>
<dbReference type="Pfam" id="PF00550">
    <property type="entry name" value="PP-binding"/>
    <property type="match status" value="1"/>
</dbReference>
<evidence type="ECO:0000256" key="4">
    <source>
        <dbReference type="SAM" id="MobiDB-lite"/>
    </source>
</evidence>
<dbReference type="InterPro" id="IPR042099">
    <property type="entry name" value="ANL_N_sf"/>
</dbReference>
<evidence type="ECO:0000313" key="6">
    <source>
        <dbReference type="EMBL" id="KAK5999215.1"/>
    </source>
</evidence>
<keyword evidence="2" id="KW-0597">Phosphoprotein</keyword>
<dbReference type="InterPro" id="IPR009081">
    <property type="entry name" value="PP-bd_ACP"/>
</dbReference>
<accession>A0ABR0T5A2</accession>
<name>A0ABR0T5A2_9HYPO</name>